<evidence type="ECO:0000313" key="5">
    <source>
        <dbReference type="Proteomes" id="UP000550729"/>
    </source>
</evidence>
<dbReference type="GO" id="GO:0045820">
    <property type="term" value="P:negative regulation of glycolytic process"/>
    <property type="evidence" value="ECO:0007669"/>
    <property type="project" value="TreeGrafter"/>
</dbReference>
<dbReference type="SMART" id="SM00855">
    <property type="entry name" value="PGAM"/>
    <property type="match status" value="1"/>
</dbReference>
<dbReference type="RefSeq" id="WP_170193806.1">
    <property type="nucleotide sequence ID" value="NZ_JABBNB010000007.1"/>
</dbReference>
<dbReference type="PANTHER" id="PTHR46517">
    <property type="entry name" value="FRUCTOSE-2,6-BISPHOSPHATASE TIGAR"/>
    <property type="match status" value="1"/>
</dbReference>
<dbReference type="EMBL" id="JABBNB010000007">
    <property type="protein sequence ID" value="NMO01305.1"/>
    <property type="molecule type" value="Genomic_DNA"/>
</dbReference>
<feature type="active site" description="Tele-phosphohistidine intermediate" evidence="2">
    <location>
        <position position="27"/>
    </location>
</feature>
<accession>A0A848KWR0</accession>
<dbReference type="Pfam" id="PF00300">
    <property type="entry name" value="His_Phos_1"/>
    <property type="match status" value="1"/>
</dbReference>
<organism evidence="4 5">
    <name type="scientific">Gordonia asplenii</name>
    <dbReference type="NCBI Taxonomy" id="2725283"/>
    <lineage>
        <taxon>Bacteria</taxon>
        <taxon>Bacillati</taxon>
        <taxon>Actinomycetota</taxon>
        <taxon>Actinomycetes</taxon>
        <taxon>Mycobacteriales</taxon>
        <taxon>Gordoniaceae</taxon>
        <taxon>Gordonia</taxon>
    </lineage>
</organism>
<dbReference type="GO" id="GO:0043456">
    <property type="term" value="P:regulation of pentose-phosphate shunt"/>
    <property type="evidence" value="ECO:0007669"/>
    <property type="project" value="TreeGrafter"/>
</dbReference>
<dbReference type="PROSITE" id="PS00175">
    <property type="entry name" value="PG_MUTASE"/>
    <property type="match status" value="1"/>
</dbReference>
<dbReference type="CDD" id="cd07067">
    <property type="entry name" value="HP_PGM_like"/>
    <property type="match status" value="1"/>
</dbReference>
<dbReference type="InterPro" id="IPR029033">
    <property type="entry name" value="His_PPase_superfam"/>
</dbReference>
<dbReference type="InterPro" id="IPR001345">
    <property type="entry name" value="PG/BPGM_mutase_AS"/>
</dbReference>
<sequence length="232" mass="24776">MSGGPDEHDSSVERLTPVVRRLILLRHGQTDFNAESRMQGQLDTDLSPVGMEQAELAAQALAVRTPRAIWSSDLKRARLTADALSAATGVPITIDDRLRETFLGEWQGKTHVDVDAALPGARRKWRDDASWSPPGGESRVNVATRATPVVADLLAVLPDWGSGDTPEAPVVLVAHGGVIAAMTASLLGLPQANWPVFGGLANTGWVQLSGHSFDGEPPVWRLDVWNATAEGV</sequence>
<evidence type="ECO:0000313" key="4">
    <source>
        <dbReference type="EMBL" id="NMO01305.1"/>
    </source>
</evidence>
<dbReference type="SUPFAM" id="SSF53254">
    <property type="entry name" value="Phosphoglycerate mutase-like"/>
    <property type="match status" value="1"/>
</dbReference>
<feature type="binding site" evidence="3">
    <location>
        <position position="76"/>
    </location>
    <ligand>
        <name>substrate</name>
    </ligand>
</feature>
<proteinExistence type="predicted"/>
<dbReference type="AlphaFoldDB" id="A0A848KWR0"/>
<evidence type="ECO:0000256" key="3">
    <source>
        <dbReference type="PIRSR" id="PIRSR613078-2"/>
    </source>
</evidence>
<name>A0A848KWR0_9ACTN</name>
<reference evidence="4 5" key="1">
    <citation type="submission" date="2020-04" db="EMBL/GenBank/DDBJ databases">
        <title>Gordonia sp. nov. TBRC 11910.</title>
        <authorList>
            <person name="Suriyachadkun C."/>
        </authorList>
    </citation>
    <scope>NUCLEOTIDE SEQUENCE [LARGE SCALE GENOMIC DNA]</scope>
    <source>
        <strain evidence="4 5">TBRC 11910</strain>
    </source>
</reference>
<comment type="caution">
    <text evidence="4">The sequence shown here is derived from an EMBL/GenBank/DDBJ whole genome shotgun (WGS) entry which is preliminary data.</text>
</comment>
<keyword evidence="5" id="KW-1185">Reference proteome</keyword>
<evidence type="ECO:0000256" key="1">
    <source>
        <dbReference type="ARBA" id="ARBA00022801"/>
    </source>
</evidence>
<dbReference type="Gene3D" id="3.40.50.1240">
    <property type="entry name" value="Phosphoglycerate mutase-like"/>
    <property type="match status" value="1"/>
</dbReference>
<gene>
    <name evidence="4" type="ORF">HH308_08760</name>
</gene>
<feature type="binding site" evidence="3">
    <location>
        <begin position="26"/>
        <end position="33"/>
    </location>
    <ligand>
        <name>substrate</name>
    </ligand>
</feature>
<dbReference type="GO" id="GO:0004331">
    <property type="term" value="F:fructose-2,6-bisphosphate 2-phosphatase activity"/>
    <property type="evidence" value="ECO:0007669"/>
    <property type="project" value="TreeGrafter"/>
</dbReference>
<protein>
    <submittedName>
        <fullName evidence="4">Histidine phosphatase family protein</fullName>
    </submittedName>
</protein>
<feature type="active site" description="Proton donor/acceptor" evidence="2">
    <location>
        <position position="100"/>
    </location>
</feature>
<evidence type="ECO:0000256" key="2">
    <source>
        <dbReference type="PIRSR" id="PIRSR613078-1"/>
    </source>
</evidence>
<dbReference type="InterPro" id="IPR051695">
    <property type="entry name" value="Phosphoglycerate_Mutase"/>
</dbReference>
<dbReference type="Proteomes" id="UP000550729">
    <property type="component" value="Unassembled WGS sequence"/>
</dbReference>
<keyword evidence="1" id="KW-0378">Hydrolase</keyword>
<dbReference type="PANTHER" id="PTHR46517:SF1">
    <property type="entry name" value="FRUCTOSE-2,6-BISPHOSPHATASE TIGAR"/>
    <property type="match status" value="1"/>
</dbReference>
<dbReference type="InterPro" id="IPR013078">
    <property type="entry name" value="His_Pase_superF_clade-1"/>
</dbReference>
<dbReference type="GO" id="GO:0005829">
    <property type="term" value="C:cytosol"/>
    <property type="evidence" value="ECO:0007669"/>
    <property type="project" value="TreeGrafter"/>
</dbReference>